<dbReference type="RefSeq" id="WP_114479480.1">
    <property type="nucleotide sequence ID" value="NZ_QPII01000009.1"/>
</dbReference>
<protein>
    <recommendedName>
        <fullName evidence="3">Glycosyltransferase</fullName>
    </recommendedName>
</protein>
<dbReference type="Proteomes" id="UP000252405">
    <property type="component" value="Unassembled WGS sequence"/>
</dbReference>
<sequence length="185" mass="20699">MYASSILLDARSFGAQLPRQLDSLHRVMRYGEGKHELLVADDTGDHRLPGLACRFGVTLVSCRPCPLGERLNVAVAASHGELLLFPGLGQGGFPRWLSSQLGVLGRQEWDAVVLQARRQSALMRLMRLMRLLSRLHRASPTDTFCVTRDWFDRIGGFDPVLEHDALPELIERLQACQARVSIERA</sequence>
<evidence type="ECO:0000313" key="2">
    <source>
        <dbReference type="Proteomes" id="UP000252405"/>
    </source>
</evidence>
<accession>A0A368TWP1</accession>
<dbReference type="OrthoDB" id="9069044at2"/>
<gene>
    <name evidence="1" type="ORF">DU505_13320</name>
</gene>
<name>A0A368TWP1_9GAMM</name>
<evidence type="ECO:0000313" key="1">
    <source>
        <dbReference type="EMBL" id="RCV88647.1"/>
    </source>
</evidence>
<reference evidence="1 2" key="1">
    <citation type="submission" date="2018-07" db="EMBL/GenBank/DDBJ databases">
        <title>Halomonas montanilacus sp. nov., isolated from Lake Pengyan on Tibetan Plateau.</title>
        <authorList>
            <person name="Lu H."/>
            <person name="Xing P."/>
            <person name="Wu Q."/>
        </authorList>
    </citation>
    <scope>NUCLEOTIDE SEQUENCE [LARGE SCALE GENOMIC DNA]</scope>
    <source>
        <strain evidence="1 2">PYC7W</strain>
    </source>
</reference>
<dbReference type="AlphaFoldDB" id="A0A368TWP1"/>
<dbReference type="EMBL" id="QPII01000009">
    <property type="protein sequence ID" value="RCV88647.1"/>
    <property type="molecule type" value="Genomic_DNA"/>
</dbReference>
<comment type="caution">
    <text evidence="1">The sequence shown here is derived from an EMBL/GenBank/DDBJ whole genome shotgun (WGS) entry which is preliminary data.</text>
</comment>
<organism evidence="1 2">
    <name type="scientific">Billgrantia montanilacus</name>
    <dbReference type="NCBI Taxonomy" id="2282305"/>
    <lineage>
        <taxon>Bacteria</taxon>
        <taxon>Pseudomonadati</taxon>
        <taxon>Pseudomonadota</taxon>
        <taxon>Gammaproteobacteria</taxon>
        <taxon>Oceanospirillales</taxon>
        <taxon>Halomonadaceae</taxon>
        <taxon>Billgrantia</taxon>
    </lineage>
</organism>
<proteinExistence type="predicted"/>
<keyword evidence="2" id="KW-1185">Reference proteome</keyword>
<evidence type="ECO:0008006" key="3">
    <source>
        <dbReference type="Google" id="ProtNLM"/>
    </source>
</evidence>
<dbReference type="InterPro" id="IPR029044">
    <property type="entry name" value="Nucleotide-diphossugar_trans"/>
</dbReference>
<dbReference type="SUPFAM" id="SSF53448">
    <property type="entry name" value="Nucleotide-diphospho-sugar transferases"/>
    <property type="match status" value="1"/>
</dbReference>